<comment type="caution">
    <text evidence="1">The sequence shown here is derived from an EMBL/GenBank/DDBJ whole genome shotgun (WGS) entry which is preliminary data.</text>
</comment>
<sequence length="144" mass="16561">MDIDGSTLREDEHFEIYVDDHTIQITDAPVYLMLGRARRLESDDSAAHPGGQPLVSSTESSILDGLDYECLILEESGKLGQFRRLGYFKFRPLRYTYSDMSDEQWLKHRIHARDLLRKQFVHDNLPGSVCGVPDQTGRYEITLI</sequence>
<reference evidence="2" key="1">
    <citation type="journal article" date="2019" name="bioRxiv">
        <title>Genomics, evolutionary history and diagnostics of the Alternaria alternata species group including apple and Asian pear pathotypes.</title>
        <authorList>
            <person name="Armitage A.D."/>
            <person name="Cockerton H.M."/>
            <person name="Sreenivasaprasad S."/>
            <person name="Woodhall J.W."/>
            <person name="Lane C.R."/>
            <person name="Harrison R.J."/>
            <person name="Clarkson J.P."/>
        </authorList>
    </citation>
    <scope>NUCLEOTIDE SEQUENCE [LARGE SCALE GENOMIC DNA]</scope>
    <source>
        <strain evidence="2">RGR 97.0016</strain>
    </source>
</reference>
<dbReference type="EMBL" id="PEJP01000037">
    <property type="protein sequence ID" value="RYO55608.1"/>
    <property type="molecule type" value="Genomic_DNA"/>
</dbReference>
<keyword evidence="2" id="KW-1185">Reference proteome</keyword>
<dbReference type="OrthoDB" id="5386922at2759"/>
<evidence type="ECO:0000313" key="1">
    <source>
        <dbReference type="EMBL" id="RYO55608.1"/>
    </source>
</evidence>
<dbReference type="AlphaFoldDB" id="A0A4V1X3D5"/>
<organism evidence="1 2">
    <name type="scientific">Alternaria arborescens</name>
    <dbReference type="NCBI Taxonomy" id="156630"/>
    <lineage>
        <taxon>Eukaryota</taxon>
        <taxon>Fungi</taxon>
        <taxon>Dikarya</taxon>
        <taxon>Ascomycota</taxon>
        <taxon>Pezizomycotina</taxon>
        <taxon>Dothideomycetes</taxon>
        <taxon>Pleosporomycetidae</taxon>
        <taxon>Pleosporales</taxon>
        <taxon>Pleosporineae</taxon>
        <taxon>Pleosporaceae</taxon>
        <taxon>Alternaria</taxon>
        <taxon>Alternaria sect. Alternaria</taxon>
    </lineage>
</organism>
<proteinExistence type="predicted"/>
<gene>
    <name evidence="1" type="ORF">AA0113_g8728</name>
</gene>
<evidence type="ECO:0000313" key="2">
    <source>
        <dbReference type="Proteomes" id="UP000293823"/>
    </source>
</evidence>
<accession>A0A4V1X3D5</accession>
<protein>
    <submittedName>
        <fullName evidence="1">Uncharacterized protein</fullName>
    </submittedName>
</protein>
<dbReference type="Proteomes" id="UP000293823">
    <property type="component" value="Unassembled WGS sequence"/>
</dbReference>
<name>A0A4V1X3D5_9PLEO</name>